<dbReference type="PANTHER" id="PTHR10937:SF0">
    <property type="entry name" value="GLUTAMINE--FRUCTOSE-6-PHOSPHATE TRANSAMINASE (ISOMERIZING)"/>
    <property type="match status" value="1"/>
</dbReference>
<feature type="domain" description="Glutamine amidotransferase type-2" evidence="8">
    <location>
        <begin position="2"/>
        <end position="279"/>
    </location>
</feature>
<keyword evidence="7" id="KW-0315">Glutamine amidotransferase</keyword>
<dbReference type="Pfam" id="PF01380">
    <property type="entry name" value="SIS"/>
    <property type="match status" value="2"/>
</dbReference>
<proteinExistence type="predicted"/>
<feature type="domain" description="SIS" evidence="9">
    <location>
        <begin position="364"/>
        <end position="503"/>
    </location>
</feature>
<evidence type="ECO:0000256" key="3">
    <source>
        <dbReference type="ARBA" id="ARBA00012916"/>
    </source>
</evidence>
<keyword evidence="12" id="KW-1185">Reference proteome</keyword>
<evidence type="ECO:0000313" key="11">
    <source>
        <dbReference type="EMBL" id="KAK9283872.1"/>
    </source>
</evidence>
<reference evidence="11 12" key="1">
    <citation type="journal article" date="2024" name="Plant J.">
        <title>Genome sequences and population genomics reveal climatic adaptation and genomic divergence between two closely related sweetgum species.</title>
        <authorList>
            <person name="Xu W.Q."/>
            <person name="Ren C.Q."/>
            <person name="Zhang X.Y."/>
            <person name="Comes H.P."/>
            <person name="Liu X.H."/>
            <person name="Li Y.G."/>
            <person name="Kettle C.J."/>
            <person name="Jalonen R."/>
            <person name="Gaisberger H."/>
            <person name="Ma Y.Z."/>
            <person name="Qiu Y.X."/>
        </authorList>
    </citation>
    <scope>NUCLEOTIDE SEQUENCE [LARGE SCALE GENOMIC DNA]</scope>
    <source>
        <strain evidence="11">Hangzhou</strain>
    </source>
</reference>
<evidence type="ECO:0000256" key="7">
    <source>
        <dbReference type="ARBA" id="ARBA00022962"/>
    </source>
</evidence>
<dbReference type="Pfam" id="PF13522">
    <property type="entry name" value="GATase_6"/>
    <property type="match status" value="1"/>
</dbReference>
<dbReference type="EMBL" id="JBBPBK010000006">
    <property type="protein sequence ID" value="KAK9283872.1"/>
    <property type="molecule type" value="Genomic_DNA"/>
</dbReference>
<dbReference type="GO" id="GO:0006002">
    <property type="term" value="P:fructose 6-phosphate metabolic process"/>
    <property type="evidence" value="ECO:0007669"/>
    <property type="project" value="TreeGrafter"/>
</dbReference>
<name>A0AAP0RSL9_LIQFO</name>
<dbReference type="GO" id="GO:0004360">
    <property type="term" value="F:glutamine-fructose-6-phosphate transaminase (isomerizing) activity"/>
    <property type="evidence" value="ECO:0007669"/>
    <property type="project" value="UniProtKB-EC"/>
</dbReference>
<evidence type="ECO:0000313" key="10">
    <source>
        <dbReference type="EMBL" id="KAK9266456.1"/>
    </source>
</evidence>
<dbReference type="InterPro" id="IPR035466">
    <property type="entry name" value="GlmS/AgaS_SIS"/>
</dbReference>
<dbReference type="NCBIfam" id="NF001484">
    <property type="entry name" value="PRK00331.1"/>
    <property type="match status" value="1"/>
</dbReference>
<comment type="caution">
    <text evidence="11">The sequence shown here is derived from an EMBL/GenBank/DDBJ whole genome shotgun (WGS) entry which is preliminary data.</text>
</comment>
<gene>
    <name evidence="11" type="ORF">L1049_012127</name>
    <name evidence="10" type="ORF">L1049_012483</name>
</gene>
<dbReference type="GO" id="GO:0097367">
    <property type="term" value="F:carbohydrate derivative binding"/>
    <property type="evidence" value="ECO:0007669"/>
    <property type="project" value="InterPro"/>
</dbReference>
<evidence type="ECO:0000313" key="12">
    <source>
        <dbReference type="Proteomes" id="UP001415857"/>
    </source>
</evidence>
<dbReference type="InterPro" id="IPR046348">
    <property type="entry name" value="SIS_dom_sf"/>
</dbReference>
<evidence type="ECO:0000259" key="8">
    <source>
        <dbReference type="PROSITE" id="PS51278"/>
    </source>
</evidence>
<evidence type="ECO:0000256" key="5">
    <source>
        <dbReference type="ARBA" id="ARBA00022679"/>
    </source>
</evidence>
<dbReference type="NCBIfam" id="TIGR01135">
    <property type="entry name" value="glmS"/>
    <property type="match status" value="1"/>
</dbReference>
<dbReference type="SUPFAM" id="SSF53697">
    <property type="entry name" value="SIS domain"/>
    <property type="match status" value="1"/>
</dbReference>
<protein>
    <recommendedName>
        <fullName evidence="3">glutamine--fructose-6-phosphate transaminase (isomerizing)</fullName>
        <ecNumber evidence="3">2.6.1.16</ecNumber>
    </recommendedName>
</protein>
<evidence type="ECO:0000256" key="6">
    <source>
        <dbReference type="ARBA" id="ARBA00022737"/>
    </source>
</evidence>
<dbReference type="InterPro" id="IPR035490">
    <property type="entry name" value="GlmS/FrlB_SIS"/>
</dbReference>
<evidence type="ECO:0000259" key="9">
    <source>
        <dbReference type="PROSITE" id="PS51464"/>
    </source>
</evidence>
<dbReference type="PANTHER" id="PTHR10937">
    <property type="entry name" value="GLUCOSAMINE--FRUCTOSE-6-PHOSPHATE AMINOTRANSFERASE, ISOMERIZING"/>
    <property type="match status" value="1"/>
</dbReference>
<evidence type="ECO:0000256" key="2">
    <source>
        <dbReference type="ARBA" id="ARBA00004775"/>
    </source>
</evidence>
<dbReference type="InterPro" id="IPR029055">
    <property type="entry name" value="Ntn_hydrolases_N"/>
</dbReference>
<dbReference type="CDD" id="cd00714">
    <property type="entry name" value="GFAT"/>
    <property type="match status" value="1"/>
</dbReference>
<organism evidence="11 12">
    <name type="scientific">Liquidambar formosana</name>
    <name type="common">Formosan gum</name>
    <dbReference type="NCBI Taxonomy" id="63359"/>
    <lineage>
        <taxon>Eukaryota</taxon>
        <taxon>Viridiplantae</taxon>
        <taxon>Streptophyta</taxon>
        <taxon>Embryophyta</taxon>
        <taxon>Tracheophyta</taxon>
        <taxon>Spermatophyta</taxon>
        <taxon>Magnoliopsida</taxon>
        <taxon>eudicotyledons</taxon>
        <taxon>Gunneridae</taxon>
        <taxon>Pentapetalae</taxon>
        <taxon>Saxifragales</taxon>
        <taxon>Altingiaceae</taxon>
        <taxon>Liquidambar</taxon>
    </lineage>
</organism>
<keyword evidence="5" id="KW-0808">Transferase</keyword>
<comment type="pathway">
    <text evidence="2">Nucleotide-sugar biosynthesis; UDP-N-acetyl-alpha-D-glucosamine biosynthesis; alpha-D-glucosamine 6-phosphate from D-fructose 6-phosphate: step 1/1.</text>
</comment>
<reference evidence="11" key="2">
    <citation type="submission" date="2024-04" db="EMBL/GenBank/DDBJ databases">
        <authorList>
            <person name="Xu W."/>
            <person name="Ren C."/>
        </authorList>
    </citation>
    <scope>NUCLEOTIDE SEQUENCE</scope>
    <source>
        <strain evidence="11">Hangzhou</strain>
        <tissue evidence="11">Leaves</tissue>
    </source>
</reference>
<dbReference type="GO" id="GO:0006047">
    <property type="term" value="P:UDP-N-acetylglucosamine metabolic process"/>
    <property type="evidence" value="ECO:0007669"/>
    <property type="project" value="TreeGrafter"/>
</dbReference>
<dbReference type="PROSITE" id="PS51464">
    <property type="entry name" value="SIS"/>
    <property type="match status" value="2"/>
</dbReference>
<dbReference type="PROSITE" id="PS51278">
    <property type="entry name" value="GATASE_TYPE_2"/>
    <property type="match status" value="1"/>
</dbReference>
<dbReference type="InterPro" id="IPR047084">
    <property type="entry name" value="GFAT_N"/>
</dbReference>
<dbReference type="GO" id="GO:0006487">
    <property type="term" value="P:protein N-linked glycosylation"/>
    <property type="evidence" value="ECO:0007669"/>
    <property type="project" value="TreeGrafter"/>
</dbReference>
<dbReference type="SUPFAM" id="SSF56235">
    <property type="entry name" value="N-terminal nucleophile aminohydrolases (Ntn hydrolases)"/>
    <property type="match status" value="1"/>
</dbReference>
<dbReference type="FunFam" id="3.60.20.10:FF:000052">
    <property type="entry name" value="Glutamine--fructose-6-phosphate aminotransferase [isomerizing] 2"/>
    <property type="match status" value="1"/>
</dbReference>
<feature type="domain" description="SIS" evidence="9">
    <location>
        <begin position="535"/>
        <end position="678"/>
    </location>
</feature>
<dbReference type="Proteomes" id="UP001415857">
    <property type="component" value="Unassembled WGS sequence"/>
</dbReference>
<dbReference type="InterPro" id="IPR005855">
    <property type="entry name" value="GFAT"/>
</dbReference>
<dbReference type="EC" id="2.6.1.16" evidence="3"/>
<dbReference type="Gene3D" id="3.60.20.10">
    <property type="entry name" value="Glutamine Phosphoribosylpyrophosphate, subunit 1, domain 1"/>
    <property type="match status" value="1"/>
</dbReference>
<keyword evidence="6" id="KW-0677">Repeat</keyword>
<dbReference type="InterPro" id="IPR001347">
    <property type="entry name" value="SIS_dom"/>
</dbReference>
<accession>A0AAP0RSL9</accession>
<dbReference type="CDD" id="cd05008">
    <property type="entry name" value="SIS_GlmS_GlmD_1"/>
    <property type="match status" value="1"/>
</dbReference>
<dbReference type="AlphaFoldDB" id="A0AAP0RSL9"/>
<dbReference type="InterPro" id="IPR017932">
    <property type="entry name" value="GATase_2_dom"/>
</dbReference>
<dbReference type="FunFam" id="3.40.50.10490:FF:000001">
    <property type="entry name" value="Glutamine--fructose-6-phosphate aminotransferase [isomerizing]"/>
    <property type="match status" value="1"/>
</dbReference>
<comment type="catalytic activity">
    <reaction evidence="1">
        <text>D-fructose 6-phosphate + L-glutamine = D-glucosamine 6-phosphate + L-glutamate</text>
        <dbReference type="Rhea" id="RHEA:13237"/>
        <dbReference type="ChEBI" id="CHEBI:29985"/>
        <dbReference type="ChEBI" id="CHEBI:58359"/>
        <dbReference type="ChEBI" id="CHEBI:58725"/>
        <dbReference type="ChEBI" id="CHEBI:61527"/>
        <dbReference type="EC" id="2.6.1.16"/>
    </reaction>
</comment>
<dbReference type="Gene3D" id="3.40.50.10490">
    <property type="entry name" value="Glucose-6-phosphate isomerase like protein, domain 1"/>
    <property type="match status" value="2"/>
</dbReference>
<evidence type="ECO:0000256" key="4">
    <source>
        <dbReference type="ARBA" id="ARBA00022576"/>
    </source>
</evidence>
<keyword evidence="4" id="KW-0032">Aminotransferase</keyword>
<evidence type="ECO:0000256" key="1">
    <source>
        <dbReference type="ARBA" id="ARBA00001031"/>
    </source>
</evidence>
<sequence length="688" mass="75442">MCGIFAYLNYNVNRERRYILEVLFNGLRRLEYRGYDSAGISIDSSFSRDPNTPSPISPPPLVFRQEGNIESLVKSVYQDVALTDINLEESFSIHSGIAHTRWATHGEPAPRNSHPQTSGAGNDFLVVHNGVITNYEVLKETLVRHGFTFESETDTEVIPKLAKFVFDKANEGDGDQNVTFSQVVLEVMRHLEGAYALIFKSRHYPNELIACKRGSPLVLGVKELTEDMSIGASFHDVKHLSKEGHPKELFLSSDAHALVEHTKKVLVIEDGEVVHLKDGGVSILKFDNDKGKHSGGLSRPASVQRALSVLEMEVEQINKGKYEHYMQKEIHEQPESLTTTMRGRLIRGGSCKAKTVLLGGLKDHLKTIRRSRRIVFIGCGTSYNAALAARPILEELSGIPVTMEIASDLLDRQGPIYREDTAVFVSQSGETADTLLALQYALENGALCVGITNTVGSAIARNTHCGVHINAGCEIGVASTKAYTSQIVVMAMLALAIGDDTISSQGRREAIIDGLFDLPNKVREVLKLDQEMKDLAKLLIAEQSLLVFGRGYNYATALEGALKVKEVALMHSEGILAGEMKHGPLALVDENLPIVVIATRDACFSKQQSVIQQLHARKGRLIVMCSKGDAMSVCAGGSCRVIEVPQVEDCLQPVVNVVPLQLLAYHLTVIRGYNVDQPRNLAKSVTTQ</sequence>
<dbReference type="CDD" id="cd05009">
    <property type="entry name" value="SIS_GlmS_GlmD_2"/>
    <property type="match status" value="1"/>
</dbReference>
<dbReference type="EMBL" id="JBBPBK010000132">
    <property type="protein sequence ID" value="KAK9266456.1"/>
    <property type="molecule type" value="Genomic_DNA"/>
</dbReference>